<feature type="region of interest" description="Disordered" evidence="1">
    <location>
        <begin position="213"/>
        <end position="233"/>
    </location>
</feature>
<dbReference type="SUPFAM" id="SSF52833">
    <property type="entry name" value="Thioredoxin-like"/>
    <property type="match status" value="1"/>
</dbReference>
<feature type="compositionally biased region" description="Polar residues" evidence="1">
    <location>
        <begin position="223"/>
        <end position="233"/>
    </location>
</feature>
<dbReference type="PANTHER" id="PTHR45669">
    <property type="entry name" value="GLUTAREDOXIN DOMAIN-CONTAINING CYSTEINE-RICH PROTEIN CG12206-RELATED"/>
    <property type="match status" value="1"/>
</dbReference>
<dbReference type="CDD" id="cd03031">
    <property type="entry name" value="GRX_GRX_like"/>
    <property type="match status" value="1"/>
</dbReference>
<organism evidence="3 4">
    <name type="scientific">Adiantum capillus-veneris</name>
    <name type="common">Maidenhair fern</name>
    <dbReference type="NCBI Taxonomy" id="13818"/>
    <lineage>
        <taxon>Eukaryota</taxon>
        <taxon>Viridiplantae</taxon>
        <taxon>Streptophyta</taxon>
        <taxon>Embryophyta</taxon>
        <taxon>Tracheophyta</taxon>
        <taxon>Polypodiopsida</taxon>
        <taxon>Polypodiidae</taxon>
        <taxon>Polypodiales</taxon>
        <taxon>Pteridineae</taxon>
        <taxon>Pteridaceae</taxon>
        <taxon>Vittarioideae</taxon>
        <taxon>Adiantum</taxon>
    </lineage>
</organism>
<dbReference type="OrthoDB" id="423313at2759"/>
<dbReference type="Pfam" id="PF00462">
    <property type="entry name" value="Glutaredoxin"/>
    <property type="match status" value="1"/>
</dbReference>
<comment type="caution">
    <text evidence="3">The sequence shown here is derived from an EMBL/GenBank/DDBJ whole genome shotgun (WGS) entry which is preliminary data.</text>
</comment>
<dbReference type="Gene3D" id="3.40.30.10">
    <property type="entry name" value="Glutaredoxin"/>
    <property type="match status" value="1"/>
</dbReference>
<reference evidence="3" key="1">
    <citation type="submission" date="2021-01" db="EMBL/GenBank/DDBJ databases">
        <title>Adiantum capillus-veneris genome.</title>
        <authorList>
            <person name="Fang Y."/>
            <person name="Liao Q."/>
        </authorList>
    </citation>
    <scope>NUCLEOTIDE SEQUENCE</scope>
    <source>
        <strain evidence="3">H3</strain>
        <tissue evidence="3">Leaf</tissue>
    </source>
</reference>
<accession>A0A9D4Z9H4</accession>
<evidence type="ECO:0000313" key="3">
    <source>
        <dbReference type="EMBL" id="KAI5066654.1"/>
    </source>
</evidence>
<dbReference type="Proteomes" id="UP000886520">
    <property type="component" value="Chromosome 18"/>
</dbReference>
<dbReference type="EMBL" id="JABFUD020000018">
    <property type="protein sequence ID" value="KAI5066654.1"/>
    <property type="molecule type" value="Genomic_DNA"/>
</dbReference>
<dbReference type="AlphaFoldDB" id="A0A9D4Z9H4"/>
<feature type="domain" description="Glutaredoxin" evidence="2">
    <location>
        <begin position="381"/>
        <end position="447"/>
    </location>
</feature>
<evidence type="ECO:0000313" key="4">
    <source>
        <dbReference type="Proteomes" id="UP000886520"/>
    </source>
</evidence>
<evidence type="ECO:0000256" key="1">
    <source>
        <dbReference type="SAM" id="MobiDB-lite"/>
    </source>
</evidence>
<feature type="region of interest" description="Disordered" evidence="1">
    <location>
        <begin position="145"/>
        <end position="177"/>
    </location>
</feature>
<keyword evidence="4" id="KW-1185">Reference proteome</keyword>
<gene>
    <name evidence="3" type="ORF">GOP47_0019278</name>
</gene>
<dbReference type="Pfam" id="PF23733">
    <property type="entry name" value="GRXCR1-2_C"/>
    <property type="match status" value="1"/>
</dbReference>
<dbReference type="InterPro" id="IPR002109">
    <property type="entry name" value="Glutaredoxin"/>
</dbReference>
<sequence length="523" mass="57945">MGCVSSKHLKKQALLEEKWGITSPGRRKPFEKAPPNELSFEEYHRHLVALTSSSYGLLKVDTPKPSEEVKRSTVRVRSLDDLYDRLDILESMESAPTSTWEELKTVLQTSKHAGHQRSISIPIPHSSKSAVQETINVSDIMQGLEEEASASSPSSLDVGSMAPSINKALGHLPPSAEPERLNIRHKKYDKLPSFHNTREGLAKLNSGTVVHETSLRASRDHQPSLSSTVPSEVSYSTSSRRLKLTLNLEYENTLMTGMQMSQDASTSVSSSARRSIVDALTEPDSPLFDPALLASYEKALQELRKEDWSIANDTNDFFEKMRLSKETQMDVGAVPSLHVPEHQSNLREPFEEAISASLTTESVDPLNEFEWRCPPGGEETIVLYTTTLHGIRKTFEDCNNVRDILKGFSVGFNERDVSMHLAYRNELRELLGVQLSVPSVFIKGRYIGGVDDAIKLHEEGKLAVLLKGLPKDLNIGMCDGCGNMRFVPCLVCCGSCKVVDQDNSLSRCSECNENGLIPCPICS</sequence>
<feature type="compositionally biased region" description="Basic and acidic residues" evidence="1">
    <location>
        <begin position="213"/>
        <end position="222"/>
    </location>
</feature>
<evidence type="ECO:0000259" key="2">
    <source>
        <dbReference type="Pfam" id="PF00462"/>
    </source>
</evidence>
<name>A0A9D4Z9H4_ADICA</name>
<proteinExistence type="predicted"/>
<dbReference type="InterPro" id="IPR036249">
    <property type="entry name" value="Thioredoxin-like_sf"/>
</dbReference>
<dbReference type="PROSITE" id="PS51354">
    <property type="entry name" value="GLUTAREDOXIN_2"/>
    <property type="match status" value="1"/>
</dbReference>
<protein>
    <recommendedName>
        <fullName evidence="2">Glutaredoxin domain-containing protein</fullName>
    </recommendedName>
</protein>
<dbReference type="PANTHER" id="PTHR45669:SF14">
    <property type="entry name" value="EMB|CAB81925.1-RELATED"/>
    <property type="match status" value="1"/>
</dbReference>